<dbReference type="AlphaFoldDB" id="A0A537IZL4"/>
<evidence type="ECO:0000256" key="1">
    <source>
        <dbReference type="SAM" id="MobiDB-lite"/>
    </source>
</evidence>
<dbReference type="InterPro" id="IPR008792">
    <property type="entry name" value="PQQD"/>
</dbReference>
<sequence>MQTAAGWGNSWGRPRKNAPKGASNDRIGGFHDIWTRIDGAMPGEIVEGLTARYETSAGDIETAVTRFLDELQREGLIVPDQADTDEKERPGRTAAGPERPLPRFETPVLHKYSDMQDLLLLDPIHDVDDAGWPMLKSNADTP</sequence>
<organism evidence="2 3">
    <name type="scientific">Candidatus Segetimicrobium genomatis</name>
    <dbReference type="NCBI Taxonomy" id="2569760"/>
    <lineage>
        <taxon>Bacteria</taxon>
        <taxon>Bacillati</taxon>
        <taxon>Candidatus Sysuimicrobiota</taxon>
        <taxon>Candidatus Sysuimicrobiia</taxon>
        <taxon>Candidatus Sysuimicrobiales</taxon>
        <taxon>Candidatus Segetimicrobiaceae</taxon>
        <taxon>Candidatus Segetimicrobium</taxon>
    </lineage>
</organism>
<reference evidence="2 3" key="1">
    <citation type="journal article" date="2019" name="Nat. Microbiol.">
        <title>Mediterranean grassland soil C-N compound turnover is dependent on rainfall and depth, and is mediated by genomically divergent microorganisms.</title>
        <authorList>
            <person name="Diamond S."/>
            <person name="Andeer P.F."/>
            <person name="Li Z."/>
            <person name="Crits-Christoph A."/>
            <person name="Burstein D."/>
            <person name="Anantharaman K."/>
            <person name="Lane K.R."/>
            <person name="Thomas B.C."/>
            <person name="Pan C."/>
            <person name="Northen T.R."/>
            <person name="Banfield J.F."/>
        </authorList>
    </citation>
    <scope>NUCLEOTIDE SEQUENCE [LARGE SCALE GENOMIC DNA]</scope>
    <source>
        <strain evidence="2">NP_7</strain>
    </source>
</reference>
<dbReference type="Proteomes" id="UP000320048">
    <property type="component" value="Unassembled WGS sequence"/>
</dbReference>
<proteinExistence type="predicted"/>
<gene>
    <name evidence="2" type="ORF">E6H04_14980</name>
</gene>
<name>A0A537IZL4_9BACT</name>
<evidence type="ECO:0000313" key="3">
    <source>
        <dbReference type="Proteomes" id="UP000320048"/>
    </source>
</evidence>
<accession>A0A537IZL4</accession>
<dbReference type="Pfam" id="PF05402">
    <property type="entry name" value="PqqD"/>
    <property type="match status" value="1"/>
</dbReference>
<dbReference type="Gene3D" id="1.10.10.1150">
    <property type="entry name" value="Coenzyme PQQ synthesis protein D (PqqD)"/>
    <property type="match status" value="1"/>
</dbReference>
<feature type="region of interest" description="Disordered" evidence="1">
    <location>
        <begin position="75"/>
        <end position="106"/>
    </location>
</feature>
<feature type="region of interest" description="Disordered" evidence="1">
    <location>
        <begin position="1"/>
        <end position="26"/>
    </location>
</feature>
<dbReference type="InterPro" id="IPR041881">
    <property type="entry name" value="PqqD_sf"/>
</dbReference>
<comment type="caution">
    <text evidence="2">The sequence shown here is derived from an EMBL/GenBank/DDBJ whole genome shotgun (WGS) entry which is preliminary data.</text>
</comment>
<evidence type="ECO:0000313" key="2">
    <source>
        <dbReference type="EMBL" id="TMI76502.1"/>
    </source>
</evidence>
<protein>
    <submittedName>
        <fullName evidence="2">PqqD family protein</fullName>
    </submittedName>
</protein>
<dbReference type="EMBL" id="VBAO01000510">
    <property type="protein sequence ID" value="TMI76502.1"/>
    <property type="molecule type" value="Genomic_DNA"/>
</dbReference>